<evidence type="ECO:0000313" key="2">
    <source>
        <dbReference type="Proteomes" id="UP000284333"/>
    </source>
</evidence>
<evidence type="ECO:0000313" key="1">
    <source>
        <dbReference type="EMBL" id="RVW06527.1"/>
    </source>
</evidence>
<reference evidence="1 2" key="1">
    <citation type="submission" date="2018-11" db="EMBL/GenBank/DDBJ databases">
        <title>Rhodococcus spongicola sp. nov. and Rhodococcus xishaensis sp. nov. from marine sponges.</title>
        <authorList>
            <person name="Li L."/>
            <person name="Lin H.W."/>
        </authorList>
    </citation>
    <scope>NUCLEOTIDE SEQUENCE [LARGE SCALE GENOMIC DNA]</scope>
    <source>
        <strain evidence="1 2">LHW50502</strain>
    </source>
</reference>
<accession>A0A438B6E8</accession>
<dbReference type="RefSeq" id="WP_164874055.1">
    <property type="nucleotide sequence ID" value="NZ_RKLN01000001.1"/>
</dbReference>
<dbReference type="Proteomes" id="UP000284333">
    <property type="component" value="Unassembled WGS sequence"/>
</dbReference>
<protein>
    <submittedName>
        <fullName evidence="1">Uncharacterized protein</fullName>
    </submittedName>
</protein>
<dbReference type="AlphaFoldDB" id="A0A438B6E8"/>
<sequence>MQKRNTIGDKIVRARSVALDARGCVQVPKQLGRWHDQLTQSRIKYLTKTKVLTPLRTTRISGTLTNIYRLGDVLDATRADDDVEAETG</sequence>
<dbReference type="EMBL" id="RKLN01000001">
    <property type="protein sequence ID" value="RVW06527.1"/>
    <property type="molecule type" value="Genomic_DNA"/>
</dbReference>
<organism evidence="1 2">
    <name type="scientific">Rhodococcus spongiicola</name>
    <dbReference type="NCBI Taxonomy" id="2487352"/>
    <lineage>
        <taxon>Bacteria</taxon>
        <taxon>Bacillati</taxon>
        <taxon>Actinomycetota</taxon>
        <taxon>Actinomycetes</taxon>
        <taxon>Mycobacteriales</taxon>
        <taxon>Nocardiaceae</taxon>
        <taxon>Rhodococcus</taxon>
    </lineage>
</organism>
<keyword evidence="2" id="KW-1185">Reference proteome</keyword>
<proteinExistence type="predicted"/>
<name>A0A438B6E8_9NOCA</name>
<gene>
    <name evidence="1" type="ORF">EF834_03725</name>
</gene>
<comment type="caution">
    <text evidence="1">The sequence shown here is derived from an EMBL/GenBank/DDBJ whole genome shotgun (WGS) entry which is preliminary data.</text>
</comment>